<sequence length="62" mass="7245">MCNWEFRKGRRCCGGYLITHDKVFVGTVERITKCLSMFNLLDAAEELTKEEIADLSNRIKKY</sequence>
<reference evidence="1 2" key="1">
    <citation type="submission" date="2017-09" db="EMBL/GenBank/DDBJ databases">
        <title>Large-scale bioinformatics analysis of Bacillus genomes uncovers conserved roles of natural products in bacterial physiology.</title>
        <authorList>
            <consortium name="Agbiome Team Llc"/>
            <person name="Bleich R.M."/>
            <person name="Grubbs K.J."/>
            <person name="Santa Maria K.C."/>
            <person name="Allen S.E."/>
            <person name="Farag S."/>
            <person name="Shank E.A."/>
            <person name="Bowers A."/>
        </authorList>
    </citation>
    <scope>NUCLEOTIDE SEQUENCE [LARGE SCALE GENOMIC DNA]</scope>
    <source>
        <strain evidence="1 2">AFS009893</strain>
    </source>
</reference>
<dbReference type="EMBL" id="NUDP01000091">
    <property type="protein sequence ID" value="PEM66468.1"/>
    <property type="molecule type" value="Genomic_DNA"/>
</dbReference>
<dbReference type="Proteomes" id="UP000219775">
    <property type="component" value="Unassembled WGS sequence"/>
</dbReference>
<evidence type="ECO:0000313" key="1">
    <source>
        <dbReference type="EMBL" id="PEM66468.1"/>
    </source>
</evidence>
<organism evidence="1 2">
    <name type="scientific">Bacillus pseudomycoides</name>
    <dbReference type="NCBI Taxonomy" id="64104"/>
    <lineage>
        <taxon>Bacteria</taxon>
        <taxon>Bacillati</taxon>
        <taxon>Bacillota</taxon>
        <taxon>Bacilli</taxon>
        <taxon>Bacillales</taxon>
        <taxon>Bacillaceae</taxon>
        <taxon>Bacillus</taxon>
        <taxon>Bacillus cereus group</taxon>
    </lineage>
</organism>
<protein>
    <submittedName>
        <fullName evidence="1">Uncharacterized protein</fullName>
    </submittedName>
</protein>
<proteinExistence type="predicted"/>
<dbReference type="Pfam" id="PF14425">
    <property type="entry name" value="Imm3"/>
    <property type="match status" value="1"/>
</dbReference>
<gene>
    <name evidence="1" type="ORF">CN613_22650</name>
</gene>
<dbReference type="RefSeq" id="WP_097848642.1">
    <property type="nucleotide sequence ID" value="NZ_NUBH01000073.1"/>
</dbReference>
<dbReference type="AlphaFoldDB" id="A0A2C3WN62"/>
<comment type="caution">
    <text evidence="1">The sequence shown here is derived from an EMBL/GenBank/DDBJ whole genome shotgun (WGS) entry which is preliminary data.</text>
</comment>
<evidence type="ECO:0000313" key="2">
    <source>
        <dbReference type="Proteomes" id="UP000219775"/>
    </source>
</evidence>
<name>A0A2C3WN62_9BACI</name>
<accession>A0A2C3WN62</accession>
<dbReference type="InterPro" id="IPR025678">
    <property type="entry name" value="Imm3"/>
</dbReference>